<dbReference type="OrthoDB" id="5312224at2759"/>
<dbReference type="PROSITE" id="PS51257">
    <property type="entry name" value="PROKAR_LIPOPROTEIN"/>
    <property type="match status" value="1"/>
</dbReference>
<feature type="chain" id="PRO_5003442282" description="TRP C-terminal domain-containing protein" evidence="3">
    <location>
        <begin position="24"/>
        <end position="961"/>
    </location>
</feature>
<dbReference type="Proteomes" id="UP000000709">
    <property type="component" value="Unassembled WGS sequence"/>
</dbReference>
<dbReference type="GeneID" id="18875385"/>
<dbReference type="InterPro" id="IPR040241">
    <property type="entry name" value="TRP_Flc/Pkd2-like"/>
</dbReference>
<name>G3AP25_SPAPN</name>
<feature type="transmembrane region" description="Helical" evidence="2">
    <location>
        <begin position="235"/>
        <end position="260"/>
    </location>
</feature>
<feature type="compositionally biased region" description="Low complexity" evidence="1">
    <location>
        <begin position="946"/>
        <end position="961"/>
    </location>
</feature>
<proteinExistence type="predicted"/>
<feature type="compositionally biased region" description="Basic and acidic residues" evidence="1">
    <location>
        <begin position="930"/>
        <end position="942"/>
    </location>
</feature>
<reference evidence="5 6" key="1">
    <citation type="journal article" date="2011" name="Proc. Natl. Acad. Sci. U.S.A.">
        <title>Comparative genomics of xylose-fermenting fungi for enhanced biofuel production.</title>
        <authorList>
            <person name="Wohlbach D.J."/>
            <person name="Kuo A."/>
            <person name="Sato T.K."/>
            <person name="Potts K.M."/>
            <person name="Salamov A.A."/>
            <person name="LaButti K.M."/>
            <person name="Sun H."/>
            <person name="Clum A."/>
            <person name="Pangilinan J.L."/>
            <person name="Lindquist E.A."/>
            <person name="Lucas S."/>
            <person name="Lapidus A."/>
            <person name="Jin M."/>
            <person name="Gunawan C."/>
            <person name="Balan V."/>
            <person name="Dale B.E."/>
            <person name="Jeffries T.W."/>
            <person name="Zinkel R."/>
            <person name="Barry K.W."/>
            <person name="Grigoriev I.V."/>
            <person name="Gasch A.P."/>
        </authorList>
    </citation>
    <scope>NUCLEOTIDE SEQUENCE [LARGE SCALE GENOMIC DNA]</scope>
    <source>
        <strain evidence="6">NRRL Y-27907 / 11-Y1</strain>
    </source>
</reference>
<feature type="transmembrane region" description="Helical" evidence="2">
    <location>
        <begin position="547"/>
        <end position="566"/>
    </location>
</feature>
<dbReference type="HOGENOM" id="CLU_015499_0_0_1"/>
<evidence type="ECO:0000256" key="1">
    <source>
        <dbReference type="SAM" id="MobiDB-lite"/>
    </source>
</evidence>
<dbReference type="RefSeq" id="XP_007375331.1">
    <property type="nucleotide sequence ID" value="XM_007375269.1"/>
</dbReference>
<feature type="transmembrane region" description="Helical" evidence="2">
    <location>
        <begin position="689"/>
        <end position="714"/>
    </location>
</feature>
<keyword evidence="2" id="KW-0472">Membrane</keyword>
<dbReference type="OMA" id="CPLYYND"/>
<feature type="signal peptide" evidence="3">
    <location>
        <begin position="1"/>
        <end position="23"/>
    </location>
</feature>
<dbReference type="InterPro" id="IPR010308">
    <property type="entry name" value="TRP_C"/>
</dbReference>
<keyword evidence="2" id="KW-1133">Transmembrane helix</keyword>
<evidence type="ECO:0000313" key="6">
    <source>
        <dbReference type="Proteomes" id="UP000000709"/>
    </source>
</evidence>
<dbReference type="STRING" id="619300.G3AP25"/>
<feature type="region of interest" description="Disordered" evidence="1">
    <location>
        <begin position="799"/>
        <end position="832"/>
    </location>
</feature>
<dbReference type="KEGG" id="spaa:SPAPADRAFT_71567"/>
<dbReference type="PANTHER" id="PTHR31145">
    <property type="entry name" value="INTEGRAL MEMBRANE PROTEIN (AFU_ORTHOLOGUE AFUA_7G01610)"/>
    <property type="match status" value="1"/>
</dbReference>
<dbReference type="InParanoid" id="G3AP25"/>
<keyword evidence="3" id="KW-0732">Signal</keyword>
<protein>
    <recommendedName>
        <fullName evidence="4">TRP C-terminal domain-containing protein</fullName>
    </recommendedName>
</protein>
<feature type="compositionally biased region" description="Low complexity" evidence="1">
    <location>
        <begin position="800"/>
        <end position="814"/>
    </location>
</feature>
<dbReference type="PANTHER" id="PTHR31145:SF6">
    <property type="entry name" value="INTEGRAL MEMBRANE PROTEIN (AFU_ORTHOLOGUE AFUA_7G01610)"/>
    <property type="match status" value="1"/>
</dbReference>
<feature type="transmembrane region" description="Helical" evidence="2">
    <location>
        <begin position="626"/>
        <end position="646"/>
    </location>
</feature>
<evidence type="ECO:0000256" key="2">
    <source>
        <dbReference type="SAM" id="Phobius"/>
    </source>
</evidence>
<evidence type="ECO:0000259" key="4">
    <source>
        <dbReference type="Pfam" id="PF06011"/>
    </source>
</evidence>
<evidence type="ECO:0000313" key="5">
    <source>
        <dbReference type="EMBL" id="EGW32055.1"/>
    </source>
</evidence>
<gene>
    <name evidence="5" type="ORF">SPAPADRAFT_71567</name>
</gene>
<dbReference type="GO" id="GO:0016020">
    <property type="term" value="C:membrane"/>
    <property type="evidence" value="ECO:0007669"/>
    <property type="project" value="TreeGrafter"/>
</dbReference>
<sequence>MFNLPRLIAILILLLSFASTSQSCGISTDDFLLKPFIIDVSLDEDEKKLRFYFNTKVAPHRASLANYNLSDYLINDVDYRSNKYTTFHVEIAFMGKTFINENKRFCDMIAVKDTPSFKDSPRFPPPVPTTTPLTFGNYNNTMVSKRQDVEPSNNTVDDEPISEIFSNSTGQLVQCPLYYNDSIMIYYEADISDHFHRLGSYSARFSVVSNGEVSGIIGCSKTYITPVQPESVSKLIAYGVLVLIVVTAIVNLFTIAYSCYQESSNPLLFLASTICNADLLKQVDASIPGIVTYLQFALFIGGLDLQYPGFYQPLIAQIRWCALLGSNIIKSSSRQLQRPSNQDSIYVTIETGQLYTLSVFTTDSSIDHTWPNFIILLIIVIIIVIGFEQLFILLKLFMDNLNKDGQAFWMKKKKKNANGNKRKALAENFSLISRNNGYLMVGQVLHLFLSIFGMPFLVLTSFMFLKARELNGKQKYFPDLITLKDHAFSFTTSYDQIFLPSTYLLTNSDDDPINFGDHLRNSTFLNSTLLNSTLGTTQYTSIPVPSVVFGSILFTTWIALVLYFIINYLASINKNPGRLYTSLKTILLWAFYYNEYKPQRVAAVAYDIFSLVFKSLIIGLAQNHGIVQVVCLIIISVCDLMVLFVIRPHFVGLTLYSCKWMFPMARFLNSMLCIPFIRELEIGESVRCYVAYVQMLIHCIVAVIFVLQLLYWFVRTCISIYHNMKDENTDMNDAGGAIQGNYADEFNREFEYKPVVLTQSPIDRVAPIVHEIEDDDDDDDDDEENYYYRKKSEQILARMSTSTSTSNNTGDSSTPRANLASVDEEKEASTMTPVPELQVGSLRKHVDYKVREGDQIYQKYFMDAIDPEIKELWDSRRKEWDERAKIGVFDKIRKRIPFLKKKEEEEVMEKGFHVVRPKQLVVKTVEEVRQQQQQREEAERGKRAVLSDSQTDDNSSSNLSY</sequence>
<evidence type="ECO:0000256" key="3">
    <source>
        <dbReference type="SAM" id="SignalP"/>
    </source>
</evidence>
<feature type="transmembrane region" description="Helical" evidence="2">
    <location>
        <begin position="444"/>
        <end position="465"/>
    </location>
</feature>
<keyword evidence="2" id="KW-0812">Transmembrane</keyword>
<dbReference type="AlphaFoldDB" id="G3AP25"/>
<keyword evidence="6" id="KW-1185">Reference proteome</keyword>
<dbReference type="Pfam" id="PF06011">
    <property type="entry name" value="TRP"/>
    <property type="match status" value="1"/>
</dbReference>
<feature type="domain" description="TRP C-terminal" evidence="4">
    <location>
        <begin position="245"/>
        <end position="725"/>
    </location>
</feature>
<dbReference type="GO" id="GO:0055085">
    <property type="term" value="P:transmembrane transport"/>
    <property type="evidence" value="ECO:0007669"/>
    <property type="project" value="TreeGrafter"/>
</dbReference>
<organism evidence="6">
    <name type="scientific">Spathaspora passalidarum (strain NRRL Y-27907 / 11-Y1)</name>
    <dbReference type="NCBI Taxonomy" id="619300"/>
    <lineage>
        <taxon>Eukaryota</taxon>
        <taxon>Fungi</taxon>
        <taxon>Dikarya</taxon>
        <taxon>Ascomycota</taxon>
        <taxon>Saccharomycotina</taxon>
        <taxon>Pichiomycetes</taxon>
        <taxon>Debaryomycetaceae</taxon>
        <taxon>Spathaspora</taxon>
    </lineage>
</organism>
<feature type="region of interest" description="Disordered" evidence="1">
    <location>
        <begin position="930"/>
        <end position="961"/>
    </location>
</feature>
<dbReference type="eggNOG" id="ENOG502S0RP">
    <property type="taxonomic scope" value="Eukaryota"/>
</dbReference>
<feature type="transmembrane region" description="Helical" evidence="2">
    <location>
        <begin position="601"/>
        <end position="620"/>
    </location>
</feature>
<accession>G3AP25</accession>
<feature type="transmembrane region" description="Helical" evidence="2">
    <location>
        <begin position="373"/>
        <end position="394"/>
    </location>
</feature>
<dbReference type="EMBL" id="GL996502">
    <property type="protein sequence ID" value="EGW32055.1"/>
    <property type="molecule type" value="Genomic_DNA"/>
</dbReference>